<feature type="transmembrane region" description="Helical" evidence="15">
    <location>
        <begin position="568"/>
        <end position="588"/>
    </location>
</feature>
<dbReference type="EC" id="7.6.2.3" evidence="13"/>
<feature type="transmembrane region" description="Helical" evidence="15">
    <location>
        <begin position="340"/>
        <end position="357"/>
    </location>
</feature>
<keyword evidence="5" id="KW-1003">Cell membrane</keyword>
<evidence type="ECO:0000256" key="1">
    <source>
        <dbReference type="ARBA" id="ARBA00004128"/>
    </source>
</evidence>
<dbReference type="PANTHER" id="PTHR24223:SF443">
    <property type="entry name" value="MULTIDRUG-RESISTANCE LIKE PROTEIN 1, ISOFORM I"/>
    <property type="match status" value="1"/>
</dbReference>
<dbReference type="InterPro" id="IPR005292">
    <property type="entry name" value="MRP"/>
</dbReference>
<dbReference type="SUPFAM" id="SSF52540">
    <property type="entry name" value="P-loop containing nucleoside triphosphate hydrolases"/>
    <property type="match status" value="2"/>
</dbReference>
<evidence type="ECO:0000256" key="9">
    <source>
        <dbReference type="ARBA" id="ARBA00022840"/>
    </source>
</evidence>
<evidence type="ECO:0000256" key="7">
    <source>
        <dbReference type="ARBA" id="ARBA00022737"/>
    </source>
</evidence>
<feature type="domain" description="ABC transmembrane type-1" evidence="17">
    <location>
        <begin position="304"/>
        <end position="585"/>
    </location>
</feature>
<dbReference type="InterPro" id="IPR011527">
    <property type="entry name" value="ABC1_TM_dom"/>
</dbReference>
<comment type="similarity">
    <text evidence="3">Belongs to the ABC transporter superfamily. ABCC family. Conjugate transporter (TC 3.A.1.208) subfamily.</text>
</comment>
<dbReference type="Pfam" id="PF00664">
    <property type="entry name" value="ABC_membrane"/>
    <property type="match status" value="2"/>
</dbReference>
<feature type="transmembrane region" description="Helical" evidence="15">
    <location>
        <begin position="525"/>
        <end position="548"/>
    </location>
</feature>
<dbReference type="PROSITE" id="PS00211">
    <property type="entry name" value="ABC_TRANSPORTER_1"/>
    <property type="match status" value="2"/>
</dbReference>
<feature type="transmembrane region" description="Helical" evidence="15">
    <location>
        <begin position="959"/>
        <end position="986"/>
    </location>
</feature>
<comment type="catalytic activity">
    <reaction evidence="14">
        <text>leukotriene C4(in) + ATP + H2O = leukotriene C4(out) + ADP + phosphate + H(+)</text>
        <dbReference type="Rhea" id="RHEA:38963"/>
        <dbReference type="ChEBI" id="CHEBI:15377"/>
        <dbReference type="ChEBI" id="CHEBI:15378"/>
        <dbReference type="ChEBI" id="CHEBI:30616"/>
        <dbReference type="ChEBI" id="CHEBI:43474"/>
        <dbReference type="ChEBI" id="CHEBI:57973"/>
        <dbReference type="ChEBI" id="CHEBI:456216"/>
    </reaction>
    <physiologicalReaction direction="left-to-right" evidence="14">
        <dbReference type="Rhea" id="RHEA:38964"/>
    </physiologicalReaction>
</comment>
<feature type="transmembrane region" description="Helical" evidence="15">
    <location>
        <begin position="132"/>
        <end position="150"/>
    </location>
</feature>
<proteinExistence type="inferred from homology"/>
<feature type="domain" description="ABC transporter" evidence="16">
    <location>
        <begin position="1286"/>
        <end position="1520"/>
    </location>
</feature>
<evidence type="ECO:0000259" key="16">
    <source>
        <dbReference type="PROSITE" id="PS50893"/>
    </source>
</evidence>
<dbReference type="Gene3D" id="3.40.50.300">
    <property type="entry name" value="P-loop containing nucleotide triphosphate hydrolases"/>
    <property type="match status" value="2"/>
</dbReference>
<keyword evidence="4" id="KW-0813">Transport</keyword>
<dbReference type="PANTHER" id="PTHR24223">
    <property type="entry name" value="ATP-BINDING CASSETTE SUB-FAMILY C"/>
    <property type="match status" value="1"/>
</dbReference>
<feature type="transmembrane region" description="Helical" evidence="15">
    <location>
        <begin position="170"/>
        <end position="189"/>
    </location>
</feature>
<dbReference type="RefSeq" id="XP_022245978.1">
    <property type="nucleotide sequence ID" value="XM_022390270.1"/>
</dbReference>
<feature type="transmembrane region" description="Helical" evidence="15">
    <location>
        <begin position="101"/>
        <end position="120"/>
    </location>
</feature>
<evidence type="ECO:0000313" key="19">
    <source>
        <dbReference type="RefSeq" id="XP_022245978.1"/>
    </source>
</evidence>
<dbReference type="InterPro" id="IPR017871">
    <property type="entry name" value="ABC_transporter-like_CS"/>
</dbReference>
<evidence type="ECO:0000256" key="6">
    <source>
        <dbReference type="ARBA" id="ARBA00022692"/>
    </source>
</evidence>
<dbReference type="InterPro" id="IPR056227">
    <property type="entry name" value="TMD0_ABC"/>
</dbReference>
<reference evidence="19" key="1">
    <citation type="submission" date="2025-08" db="UniProtKB">
        <authorList>
            <consortium name="RefSeq"/>
        </authorList>
    </citation>
    <scope>IDENTIFICATION</scope>
    <source>
        <tissue evidence="19">Muscle</tissue>
    </source>
</reference>
<dbReference type="SUPFAM" id="SSF90123">
    <property type="entry name" value="ABC transporter transmembrane region"/>
    <property type="match status" value="2"/>
</dbReference>
<evidence type="ECO:0000256" key="8">
    <source>
        <dbReference type="ARBA" id="ARBA00022741"/>
    </source>
</evidence>
<evidence type="ECO:0000256" key="5">
    <source>
        <dbReference type="ARBA" id="ARBA00022475"/>
    </source>
</evidence>
<dbReference type="Pfam" id="PF24357">
    <property type="entry name" value="TMD0_ABC"/>
    <property type="match status" value="1"/>
</dbReference>
<sequence length="1525" mass="170259">METFCGSSFWDLKEIWYSNTPDFTSCFQNSVLVWIPCGFLWLLSPLEAHFLKKSHHTPLPWSLLNLTKIVILVILFCLSMAELVQSMQAYSSGWEVFPVDYYSPLVKALTLMLALVLILVGKKRGMQTSGVLFVFWLLLTLCGAITYRSVLMDTLNQDSHYHKSISKNKFVITMICFPLVVALLLLSCFSDTRPSSTRPEKQIECPEEKASFLSKITFWWFTGTAILGYQKPLVMEDMWKLSTKNTTSGILLKFDKYWIPALKKLVCKNKMLQSTKDNDTKKVADIGHINILWPILKTFPVEFFVSGLMKLVASLIAFANPQILALVIAYISGDEPYWRGFFYASLMFLASMIESLFNSQYEYLIYCIAMRIRSCVTSALYRKSLQLSNSARKRFTVGEIVNLMAVDTQRVMEFVQIINVIWYAPLQIGICLWLLWQQLGVSTLGGFGIMILLFPVNGFITAKLRNLQVRLMKEKDIRIKLMNEILNGIKVLKLYAWEKSFQKQAKDIRAREIDVLTTQSYYSGAIYVAFTCAPFLVALASFTMYVLIDPSNVLDASTAFVSLSLFNILQAPLVFLPMLLTYTAMFLVSLNRINTFLGSDEINPDALSHDDSEEDSLVMENASFAWSTNENPTLKNISLRIKPGSLVAVVGQVGAGKSSLLSAFLGDMEKLQGYVNIKGSVAYVPQQAWIQNESIRNNVLFGQKYVEEKYNKILDSTCLKPDLEILPGGDNTEVGEKGINVSGGQKQRISLARAVYNDADVYLLDDPLSAVDSHVGKHIFDNILGPKGLLKGKTVVLITHKISILPQVDTILVVKDGCLTESGSYSELLSRKGAFADFLIQYLSEEVEEAETVDPEEIELIENVVASVGPHPELERHLSRLSGNESEGGQRSESEKLTRVLSTFSSKDGLRKRIKSGSSQVEQVKKDKLSSAPNSKLIDAEFTEVGSVKWSVYLAYIKAIGVWGIVITFISYIVSHAFSLGANIWLSEWSNDAENPEKALDIHLRNLRLGVYSALGSCEAIFVLIATIMLNLATLWGSKILHDNMLEHIMKCPMSFFDTTPMGRILNRFSKDVDTTDIVIRSSIRLFLLQCFRSTVAFIGICLETPIFLAVLLPLGVCYTLLQRFYINTSRQLKRLESITRSPIYTHFSETVTGTTSIRAFGATERFILESNNRVDFNHSSYLPSIAANRWLAIRLEFLGYCIVFFSALFAVLTKGTISPGLAGMSISYALTVTANLNLLVLASSNVETNIVSVERCLEYTVTPTEAAWHCESNKPNKSWPDSGNVVFDDYTTRYREGLDLVLRGISCNINAGEMVGIVGRTGAGKSSLTLSLFRIIEAAGGCITIDGIDIAKIGLHDLRSKLTIIPQDPVLFTGTLRMNLDPFSQYDDDAIWKSIELAHLKNFVSGLDAGLDHEVSEGGENISAGQRQLVCLARALLRKSKILVLDEATAAVDLETDDLIQATIRKEFSNCTVLTIAHRLNTVMDYNKIMVLDKGKVVEYDSPNSLLKDEKSIFHSMAKDAGLL</sequence>
<evidence type="ECO:0000256" key="3">
    <source>
        <dbReference type="ARBA" id="ARBA00009726"/>
    </source>
</evidence>
<evidence type="ECO:0000256" key="2">
    <source>
        <dbReference type="ARBA" id="ARBA00004651"/>
    </source>
</evidence>
<dbReference type="CDD" id="cd18595">
    <property type="entry name" value="ABC_6TM_MRP1_2_3_6_D1_like"/>
    <property type="match status" value="1"/>
</dbReference>
<feature type="transmembrane region" description="Helical" evidence="15">
    <location>
        <begin position="414"/>
        <end position="436"/>
    </location>
</feature>
<keyword evidence="6 15" id="KW-0812">Transmembrane</keyword>
<keyword evidence="10" id="KW-1278">Translocase</keyword>
<feature type="transmembrane region" description="Helical" evidence="15">
    <location>
        <begin position="1198"/>
        <end position="1216"/>
    </location>
</feature>
<dbReference type="CDD" id="cd03250">
    <property type="entry name" value="ABCC_MRP_domain1"/>
    <property type="match status" value="1"/>
</dbReference>
<evidence type="ECO:0000259" key="17">
    <source>
        <dbReference type="PROSITE" id="PS50929"/>
    </source>
</evidence>
<dbReference type="CDD" id="cd18603">
    <property type="entry name" value="ABC_6TM_MRP1_2_3_6_D2_like"/>
    <property type="match status" value="1"/>
</dbReference>
<feature type="transmembrane region" description="Helical" evidence="15">
    <location>
        <begin position="1222"/>
        <end position="1243"/>
    </location>
</feature>
<dbReference type="InterPro" id="IPR050173">
    <property type="entry name" value="ABC_transporter_C-like"/>
</dbReference>
<dbReference type="Pfam" id="PF00005">
    <property type="entry name" value="ABC_tran"/>
    <property type="match status" value="2"/>
</dbReference>
<name>A0ABM1SQS2_LIMPO</name>
<keyword evidence="18" id="KW-1185">Reference proteome</keyword>
<dbReference type="InterPro" id="IPR003593">
    <property type="entry name" value="AAA+_ATPase"/>
</dbReference>
<protein>
    <recommendedName>
        <fullName evidence="13">ABC-type glutathione-S-conjugate transporter</fullName>
        <ecNumber evidence="13">7.6.2.3</ecNumber>
    </recommendedName>
</protein>
<keyword evidence="9" id="KW-0067">ATP-binding</keyword>
<comment type="subcellular location">
    <subcellularLocation>
        <location evidence="2">Cell membrane</location>
        <topology evidence="2">Multi-pass membrane protein</topology>
    </subcellularLocation>
    <subcellularLocation>
        <location evidence="1">Vacuole membrane</location>
        <topology evidence="1">Multi-pass membrane protein</topology>
    </subcellularLocation>
</comment>
<dbReference type="Gene3D" id="1.20.1560.10">
    <property type="entry name" value="ABC transporter type 1, transmembrane domain"/>
    <property type="match status" value="2"/>
</dbReference>
<dbReference type="PROSITE" id="PS50929">
    <property type="entry name" value="ABC_TM1F"/>
    <property type="match status" value="2"/>
</dbReference>
<feature type="transmembrane region" description="Helical" evidence="15">
    <location>
        <begin position="311"/>
        <end position="333"/>
    </location>
</feature>
<evidence type="ECO:0000256" key="13">
    <source>
        <dbReference type="ARBA" id="ARBA00024220"/>
    </source>
</evidence>
<evidence type="ECO:0000256" key="10">
    <source>
        <dbReference type="ARBA" id="ARBA00022967"/>
    </source>
</evidence>
<feature type="transmembrane region" description="Helical" evidence="15">
    <location>
        <begin position="31"/>
        <end position="51"/>
    </location>
</feature>
<keyword evidence="7" id="KW-0677">Repeat</keyword>
<evidence type="ECO:0000256" key="4">
    <source>
        <dbReference type="ARBA" id="ARBA00022448"/>
    </source>
</evidence>
<feature type="transmembrane region" description="Helical" evidence="15">
    <location>
        <begin position="63"/>
        <end position="81"/>
    </location>
</feature>
<dbReference type="PROSITE" id="PS50893">
    <property type="entry name" value="ABC_TRANSPORTER_2"/>
    <property type="match status" value="2"/>
</dbReference>
<evidence type="ECO:0000313" key="18">
    <source>
        <dbReference type="Proteomes" id="UP000694941"/>
    </source>
</evidence>
<feature type="domain" description="ABC transmembrane type-1" evidence="17">
    <location>
        <begin position="966"/>
        <end position="1249"/>
    </location>
</feature>
<dbReference type="CDD" id="cd03244">
    <property type="entry name" value="ABCC_MRP_domain2"/>
    <property type="match status" value="1"/>
</dbReference>
<evidence type="ECO:0000256" key="14">
    <source>
        <dbReference type="ARBA" id="ARBA00047523"/>
    </source>
</evidence>
<dbReference type="NCBIfam" id="TIGR00957">
    <property type="entry name" value="MRP_assoc_pro"/>
    <property type="match status" value="1"/>
</dbReference>
<evidence type="ECO:0000256" key="11">
    <source>
        <dbReference type="ARBA" id="ARBA00022989"/>
    </source>
</evidence>
<dbReference type="GeneID" id="106462870"/>
<feature type="domain" description="ABC transporter" evidence="16">
    <location>
        <begin position="617"/>
        <end position="841"/>
    </location>
</feature>
<feature type="transmembrane region" description="Helical" evidence="15">
    <location>
        <begin position="1011"/>
        <end position="1036"/>
    </location>
</feature>
<accession>A0ABM1SQS2</accession>
<keyword evidence="8" id="KW-0547">Nucleotide-binding</keyword>
<keyword evidence="12 15" id="KW-0472">Membrane</keyword>
<dbReference type="InterPro" id="IPR036640">
    <property type="entry name" value="ABC1_TM_sf"/>
</dbReference>
<evidence type="ECO:0000256" key="15">
    <source>
        <dbReference type="SAM" id="Phobius"/>
    </source>
</evidence>
<evidence type="ECO:0000256" key="12">
    <source>
        <dbReference type="ARBA" id="ARBA00023136"/>
    </source>
</evidence>
<keyword evidence="11 15" id="KW-1133">Transmembrane helix</keyword>
<gene>
    <name evidence="19" type="primary">LOC106462870</name>
</gene>
<organism evidence="18 19">
    <name type="scientific">Limulus polyphemus</name>
    <name type="common">Atlantic horseshoe crab</name>
    <dbReference type="NCBI Taxonomy" id="6850"/>
    <lineage>
        <taxon>Eukaryota</taxon>
        <taxon>Metazoa</taxon>
        <taxon>Ecdysozoa</taxon>
        <taxon>Arthropoda</taxon>
        <taxon>Chelicerata</taxon>
        <taxon>Merostomata</taxon>
        <taxon>Xiphosura</taxon>
        <taxon>Limulidae</taxon>
        <taxon>Limulus</taxon>
    </lineage>
</organism>
<feature type="transmembrane region" description="Helical" evidence="15">
    <location>
        <begin position="442"/>
        <end position="462"/>
    </location>
</feature>
<dbReference type="Proteomes" id="UP000694941">
    <property type="component" value="Unplaced"/>
</dbReference>
<dbReference type="InterPro" id="IPR003439">
    <property type="entry name" value="ABC_transporter-like_ATP-bd"/>
</dbReference>
<dbReference type="SMART" id="SM00382">
    <property type="entry name" value="AAA"/>
    <property type="match status" value="2"/>
</dbReference>
<dbReference type="InterPro" id="IPR027417">
    <property type="entry name" value="P-loop_NTPase"/>
</dbReference>